<dbReference type="Pfam" id="PF00528">
    <property type="entry name" value="BPD_transp_1"/>
    <property type="match status" value="1"/>
</dbReference>
<evidence type="ECO:0000256" key="2">
    <source>
        <dbReference type="ARBA" id="ARBA00010072"/>
    </source>
</evidence>
<comment type="caution">
    <text evidence="11">The sequence shown here is derived from an EMBL/GenBank/DDBJ whole genome shotgun (WGS) entry which is preliminary data.</text>
</comment>
<dbReference type="RefSeq" id="WP_095520707.1">
    <property type="nucleotide sequence ID" value="NZ_NPKH01000030.1"/>
</dbReference>
<evidence type="ECO:0000256" key="4">
    <source>
        <dbReference type="ARBA" id="ARBA00022475"/>
    </source>
</evidence>
<dbReference type="GO" id="GO:0022857">
    <property type="term" value="F:transmembrane transporter activity"/>
    <property type="evidence" value="ECO:0007669"/>
    <property type="project" value="InterPro"/>
</dbReference>
<reference evidence="11 12" key="1">
    <citation type="submission" date="2017-08" db="EMBL/GenBank/DDBJ databases">
        <title>Mesorhizobium wenxinae sp. nov., a novel rhizobial species isolated from root nodules of chickpea (Cicer arietinum L.).</title>
        <authorList>
            <person name="Zhang J."/>
        </authorList>
    </citation>
    <scope>NUCLEOTIDE SEQUENCE [LARGE SCALE GENOMIC DNA]</scope>
    <source>
        <strain evidence="12">WYCCWR 10019</strain>
    </source>
</reference>
<dbReference type="CDD" id="cd06261">
    <property type="entry name" value="TM_PBP2"/>
    <property type="match status" value="1"/>
</dbReference>
<dbReference type="InterPro" id="IPR000515">
    <property type="entry name" value="MetI-like"/>
</dbReference>
<accession>A0A271KAX9</accession>
<evidence type="ECO:0000256" key="7">
    <source>
        <dbReference type="ARBA" id="ARBA00022989"/>
    </source>
</evidence>
<feature type="transmembrane region" description="Helical" evidence="9">
    <location>
        <begin position="20"/>
        <end position="45"/>
    </location>
</feature>
<feature type="domain" description="ABC transmembrane type-1" evidence="10">
    <location>
        <begin position="23"/>
        <end position="223"/>
    </location>
</feature>
<evidence type="ECO:0000256" key="3">
    <source>
        <dbReference type="ARBA" id="ARBA00022448"/>
    </source>
</evidence>
<dbReference type="AlphaFoldDB" id="A0A271KAX9"/>
<dbReference type="Gene3D" id="1.10.3720.10">
    <property type="entry name" value="MetI-like"/>
    <property type="match status" value="1"/>
</dbReference>
<dbReference type="InterPro" id="IPR035906">
    <property type="entry name" value="MetI-like_sf"/>
</dbReference>
<keyword evidence="5" id="KW-0997">Cell inner membrane</keyword>
<evidence type="ECO:0000256" key="6">
    <source>
        <dbReference type="ARBA" id="ARBA00022692"/>
    </source>
</evidence>
<dbReference type="SUPFAM" id="SSF161098">
    <property type="entry name" value="MetI-like"/>
    <property type="match status" value="1"/>
</dbReference>
<keyword evidence="7 9" id="KW-1133">Transmembrane helix</keyword>
<proteinExistence type="inferred from homology"/>
<dbReference type="EMBL" id="NPKH01000030">
    <property type="protein sequence ID" value="PAP92928.1"/>
    <property type="molecule type" value="Genomic_DNA"/>
</dbReference>
<evidence type="ECO:0000256" key="5">
    <source>
        <dbReference type="ARBA" id="ARBA00022519"/>
    </source>
</evidence>
<evidence type="ECO:0000256" key="9">
    <source>
        <dbReference type="RuleBase" id="RU363032"/>
    </source>
</evidence>
<dbReference type="GO" id="GO:0043190">
    <property type="term" value="C:ATP-binding cassette (ABC) transporter complex"/>
    <property type="evidence" value="ECO:0007669"/>
    <property type="project" value="InterPro"/>
</dbReference>
<dbReference type="InterPro" id="IPR051613">
    <property type="entry name" value="ABC_transp_permease_HisMQ"/>
</dbReference>
<dbReference type="PANTHER" id="PTHR30133">
    <property type="entry name" value="CATIONIC AMINO ACID TRANSPORTER, MEMBRANE COMPONENT"/>
    <property type="match status" value="1"/>
</dbReference>
<evidence type="ECO:0000313" key="11">
    <source>
        <dbReference type="EMBL" id="PAP92928.1"/>
    </source>
</evidence>
<name>A0A271KAX9_9HYPH</name>
<feature type="transmembrane region" description="Helical" evidence="9">
    <location>
        <begin position="99"/>
        <end position="118"/>
    </location>
</feature>
<keyword evidence="3 9" id="KW-0813">Transport</keyword>
<comment type="subcellular location">
    <subcellularLocation>
        <location evidence="1">Cell inner membrane</location>
        <topology evidence="1">Multi-pass membrane protein</topology>
    </subcellularLocation>
    <subcellularLocation>
        <location evidence="9">Cell membrane</location>
        <topology evidence="9">Multi-pass membrane protein</topology>
    </subcellularLocation>
</comment>
<comment type="similarity">
    <text evidence="2">Belongs to the binding-protein-dependent transport system permease family. HisMQ subfamily.</text>
</comment>
<feature type="transmembrane region" description="Helical" evidence="9">
    <location>
        <begin position="202"/>
        <end position="223"/>
    </location>
</feature>
<dbReference type="PROSITE" id="PS50928">
    <property type="entry name" value="ABC_TM1"/>
    <property type="match status" value="1"/>
</dbReference>
<keyword evidence="4" id="KW-1003">Cell membrane</keyword>
<gene>
    <name evidence="11" type="ORF">CIT31_24335</name>
</gene>
<keyword evidence="6 9" id="KW-0812">Transmembrane</keyword>
<dbReference type="NCBIfam" id="TIGR01726">
    <property type="entry name" value="HEQRo_perm_3TM"/>
    <property type="match status" value="1"/>
</dbReference>
<evidence type="ECO:0000256" key="1">
    <source>
        <dbReference type="ARBA" id="ARBA00004429"/>
    </source>
</evidence>
<dbReference type="PANTHER" id="PTHR30133:SF2">
    <property type="entry name" value="ARGININE ABC TRANSPORTER PERMEASE PROTEIN ARTQ"/>
    <property type="match status" value="1"/>
</dbReference>
<protein>
    <submittedName>
        <fullName evidence="11">ABC transporter permease</fullName>
    </submittedName>
</protein>
<keyword evidence="8 9" id="KW-0472">Membrane</keyword>
<feature type="transmembrane region" description="Helical" evidence="9">
    <location>
        <begin position="57"/>
        <end position="79"/>
    </location>
</feature>
<organism evidence="11 12">
    <name type="scientific">Mesorhizobium wenxiniae</name>
    <dbReference type="NCBI Taxonomy" id="2014805"/>
    <lineage>
        <taxon>Bacteria</taxon>
        <taxon>Pseudomonadati</taxon>
        <taxon>Pseudomonadota</taxon>
        <taxon>Alphaproteobacteria</taxon>
        <taxon>Hyphomicrobiales</taxon>
        <taxon>Phyllobacteriaceae</taxon>
        <taxon>Mesorhizobium</taxon>
    </lineage>
</organism>
<evidence type="ECO:0000256" key="8">
    <source>
        <dbReference type="ARBA" id="ARBA00023136"/>
    </source>
</evidence>
<dbReference type="OrthoDB" id="9815029at2"/>
<evidence type="ECO:0000259" key="10">
    <source>
        <dbReference type="PROSITE" id="PS50928"/>
    </source>
</evidence>
<keyword evidence="12" id="KW-1185">Reference proteome</keyword>
<dbReference type="Proteomes" id="UP000215931">
    <property type="component" value="Unassembled WGS sequence"/>
</dbReference>
<evidence type="ECO:0000313" key="12">
    <source>
        <dbReference type="Proteomes" id="UP000215931"/>
    </source>
</evidence>
<dbReference type="InterPro" id="IPR010065">
    <property type="entry name" value="AA_ABC_transptr_permease_3TM"/>
</dbReference>
<sequence>MMDVAHILGFGHGGWGAALLLASGVTLSLSVFGFLLGAAFGALAAAGRLSSRSIRSWLANAYGVVFRGIPDLLTIYLLYYGGSIALTQIGKFLGSTGFIGLPAFATGVLAIGIISGAYQAEVYRGAYQAVDRGQFDACMALGLSSLQSLRLVIVPQLMRHALPGLGNVWQLVLKDSALISVIGLVELMRQGQIGAGSTREPFVFYIAAGALYFVIAAVTGLFFRYSEARAWRGMVHA</sequence>